<dbReference type="RefSeq" id="WP_230512193.1">
    <property type="nucleotide sequence ID" value="NZ_JAJITD010000014.1"/>
</dbReference>
<proteinExistence type="predicted"/>
<name>A0ABS8K1M4_9BURK</name>
<dbReference type="EMBL" id="JAJITD010000014">
    <property type="protein sequence ID" value="MCC8395833.1"/>
    <property type="molecule type" value="Genomic_DNA"/>
</dbReference>
<reference evidence="1 2" key="1">
    <citation type="submission" date="2021-11" db="EMBL/GenBank/DDBJ databases">
        <authorList>
            <person name="Oh E.-T."/>
            <person name="Kim S.-B."/>
        </authorList>
    </citation>
    <scope>NUCLEOTIDE SEQUENCE [LARGE SCALE GENOMIC DNA]</scope>
    <source>
        <strain evidence="1 2">MMS20-SJTR3</strain>
    </source>
</reference>
<protein>
    <submittedName>
        <fullName evidence="1">Uncharacterized protein</fullName>
    </submittedName>
</protein>
<evidence type="ECO:0000313" key="1">
    <source>
        <dbReference type="EMBL" id="MCC8395833.1"/>
    </source>
</evidence>
<comment type="caution">
    <text evidence="1">The sequence shown here is derived from an EMBL/GenBank/DDBJ whole genome shotgun (WGS) entry which is preliminary data.</text>
</comment>
<accession>A0ABS8K1M4</accession>
<organism evidence="1 2">
    <name type="scientific">Paraburkholderia sejongensis</name>
    <dbReference type="NCBI Taxonomy" id="2886946"/>
    <lineage>
        <taxon>Bacteria</taxon>
        <taxon>Pseudomonadati</taxon>
        <taxon>Pseudomonadota</taxon>
        <taxon>Betaproteobacteria</taxon>
        <taxon>Burkholderiales</taxon>
        <taxon>Burkholderiaceae</taxon>
        <taxon>Paraburkholderia</taxon>
    </lineage>
</organism>
<evidence type="ECO:0000313" key="2">
    <source>
        <dbReference type="Proteomes" id="UP001431019"/>
    </source>
</evidence>
<gene>
    <name evidence="1" type="ORF">LJ656_24925</name>
</gene>
<dbReference type="Proteomes" id="UP001431019">
    <property type="component" value="Unassembled WGS sequence"/>
</dbReference>
<sequence length="92" mass="10205">MRLLALLQRRRGGILRERGVELREQIIFDALSELLDFRVVGAGEIAALANSRFQRGEFAIGVVVKARIGESGARTRFLPAEPFGKRGVAQQK</sequence>
<keyword evidence="2" id="KW-1185">Reference proteome</keyword>